<protein>
    <submittedName>
        <fullName evidence="3">Uncharacterized protein</fullName>
    </submittedName>
</protein>
<evidence type="ECO:0000313" key="3">
    <source>
        <dbReference type="EMBL" id="AAR29741.1"/>
    </source>
</evidence>
<feature type="compositionally biased region" description="Polar residues" evidence="1">
    <location>
        <begin position="1"/>
        <end position="15"/>
    </location>
</feature>
<feature type="region of interest" description="Disordered" evidence="1">
    <location>
        <begin position="1"/>
        <end position="53"/>
    </location>
</feature>
<evidence type="ECO:0000313" key="4">
    <source>
        <dbReference type="Proteomes" id="UP000001708"/>
    </source>
</evidence>
<feature type="compositionally biased region" description="Pro residues" evidence="1">
    <location>
        <begin position="41"/>
        <end position="53"/>
    </location>
</feature>
<organism evidence="3 4">
    <name type="scientific">Streptomyces phage VWB</name>
    <dbReference type="NCBI Taxonomy" id="10702"/>
    <lineage>
        <taxon>Viruses</taxon>
        <taxon>Duplodnaviria</taxon>
        <taxon>Heunggongvirae</taxon>
        <taxon>Uroviricota</taxon>
        <taxon>Caudoviricetes</taxon>
        <taxon>Veewebvirus</taxon>
        <taxon>Veewebvirus vwb</taxon>
    </lineage>
</organism>
<keyword evidence="4" id="KW-1185">Reference proteome</keyword>
<reference evidence="3 4" key="4">
    <citation type="journal article" date="2005" name="Virology">
        <title>Complete genomic nucleotide sequence and analysis of the temperate bacteriophage VWB.</title>
        <authorList>
            <person name="Van Dessel W."/>
            <person name="Van Mellaert L."/>
            <person name="Liesegang H."/>
            <person name="Raasch C."/>
            <person name="De Keersmaeker S."/>
            <person name="Geukens N."/>
            <person name="Lammertyn E."/>
            <person name="Streit W."/>
            <person name="Anne J."/>
        </authorList>
    </citation>
    <scope>NUCLEOTIDE SEQUENCE [LARGE SCALE GENOMIC DNA]</scope>
</reference>
<feature type="transmembrane region" description="Helical" evidence="2">
    <location>
        <begin position="124"/>
        <end position="143"/>
    </location>
</feature>
<feature type="transmembrane region" description="Helical" evidence="2">
    <location>
        <begin position="150"/>
        <end position="171"/>
    </location>
</feature>
<keyword evidence="2" id="KW-1133">Transmembrane helix</keyword>
<sequence length="215" mass="22499">MRPSPTTFCSGSWRSPGSAPTAPHCSASPASCSDGPAPRSTRPPSPPCRPSRPPCTAGTPTACSAGPAVPMRAARRLARLVGRRGAFLLIAGFGKTCWGVSFLVDPPSADGLQLLTAVCSLRHWSWLWIVCGLVTMASAFVRIGRDTAGFIAALVPPTVWATAYAAAAVSGEYSRGIFVALWYSTSHVGIILWAATVPEHSVPHPRRARKGTGPP</sequence>
<dbReference type="Proteomes" id="UP000001708">
    <property type="component" value="Segment"/>
</dbReference>
<dbReference type="KEGG" id="vg:2732849"/>
<dbReference type="EMBL" id="AY320035">
    <property type="protein sequence ID" value="AAR29741.1"/>
    <property type="molecule type" value="Genomic_DNA"/>
</dbReference>
<evidence type="ECO:0000256" key="2">
    <source>
        <dbReference type="SAM" id="Phobius"/>
    </source>
</evidence>
<keyword evidence="2" id="KW-0812">Transmembrane</keyword>
<dbReference type="GeneID" id="2732849"/>
<evidence type="ECO:0000256" key="1">
    <source>
        <dbReference type="SAM" id="MobiDB-lite"/>
    </source>
</evidence>
<name>Q6VY36_9CAUD</name>
<proteinExistence type="predicted"/>
<reference evidence="3 4" key="1">
    <citation type="journal article" date="1990" name="J. Gen. Microbiol.">
        <title>Further biological and molecular characterization of actinophage VWB.</title>
        <authorList>
            <person name="Anne J."/>
            <person name="Van Mellaert L."/>
            <person name="Decock B."/>
            <person name="Van Damme J."/>
            <person name="Van Aerschot A."/>
            <person name="Herdewijn P."/>
            <person name="Eyssen H."/>
        </authorList>
    </citation>
    <scope>NUCLEOTIDE SEQUENCE [LARGE SCALE GENOMIC DNA]</scope>
</reference>
<keyword evidence="2" id="KW-0472">Membrane</keyword>
<accession>Q6VY36</accession>
<feature type="transmembrane region" description="Helical" evidence="2">
    <location>
        <begin position="85"/>
        <end position="104"/>
    </location>
</feature>
<feature type="compositionally biased region" description="Low complexity" evidence="1">
    <location>
        <begin position="18"/>
        <end position="40"/>
    </location>
</feature>
<reference evidence="3 4" key="3">
    <citation type="journal article" date="1998" name="Microbiology">
        <title>Site-specific integration of bacteriophage VWB genome into Streptomyces venezuelae and construction of a VWB-based integrative vector.</title>
        <authorList>
            <person name="Van Mellaert L."/>
            <person name="Mei L."/>
            <person name="Lammertyn E."/>
            <person name="Schacht S."/>
            <person name="Anne J."/>
        </authorList>
    </citation>
    <scope>NUCLEOTIDE SEQUENCE [LARGE SCALE GENOMIC DNA]</scope>
</reference>
<feature type="transmembrane region" description="Helical" evidence="2">
    <location>
        <begin position="177"/>
        <end position="197"/>
    </location>
</feature>
<dbReference type="RefSeq" id="NP_958295.1">
    <property type="nucleotide sequence ID" value="NC_005345.2"/>
</dbReference>
<reference evidence="3 4" key="2">
    <citation type="journal article" date="1995" name="Arch. Virol.">
        <title>Analysis of the open reading frames of the main capsid proteins of actinophage VWB.</title>
        <authorList>
            <person name="Anne J."/>
            <person name="Fiten P."/>
            <person name="Van Mellaert L."/>
            <person name="Joris B."/>
            <person name="Opdenakker G."/>
            <person name="Eyssen H."/>
        </authorList>
    </citation>
    <scope>NUCLEOTIDE SEQUENCE [LARGE SCALE GENOMIC DNA]</scope>
</reference>